<sequence>MLDYRPLDDIIRHKGLRLVLVRGMPSPWGQAAKAMMELKKLDYVVAAQEAGGANESLLAWSGQTSAPVVAWADEPPRHHWLDILMLLERLAPTPAMLPTDAALRALAVGFCNEICGELGVGWNRRLQMFAPAMESGNAPEGVARMSAKYGYGQSALDAASTRTVGILQALSHQLKAQHARGLRFFVGDAVSALDIYWVTFMNLMDPLPAAICPMPEAWRPGFVVSDPAIKAALDPILIEHRDRIFKDCFRNPMEL</sequence>
<dbReference type="SUPFAM" id="SSF52833">
    <property type="entry name" value="Thioredoxin-like"/>
    <property type="match status" value="1"/>
</dbReference>
<proteinExistence type="predicted"/>
<evidence type="ECO:0000313" key="1">
    <source>
        <dbReference type="EMBL" id="TDU32723.1"/>
    </source>
</evidence>
<keyword evidence="2" id="KW-1185">Reference proteome</keyword>
<dbReference type="RefSeq" id="WP_133881205.1">
    <property type="nucleotide sequence ID" value="NZ_MWIN01000001.1"/>
</dbReference>
<dbReference type="AlphaFoldDB" id="A0A4R7PES1"/>
<dbReference type="Gene3D" id="3.40.30.10">
    <property type="entry name" value="Glutaredoxin"/>
    <property type="match status" value="1"/>
</dbReference>
<dbReference type="EMBL" id="SOBT01000008">
    <property type="protein sequence ID" value="TDU32723.1"/>
    <property type="molecule type" value="Genomic_DNA"/>
</dbReference>
<dbReference type="OrthoDB" id="5516668at2"/>
<dbReference type="SUPFAM" id="SSF47616">
    <property type="entry name" value="GST C-terminal domain-like"/>
    <property type="match status" value="1"/>
</dbReference>
<name>A0A4R7PES1_9GAMM</name>
<comment type="caution">
    <text evidence="1">The sequence shown here is derived from an EMBL/GenBank/DDBJ whole genome shotgun (WGS) entry which is preliminary data.</text>
</comment>
<gene>
    <name evidence="1" type="ORF">DFR24_2123</name>
</gene>
<dbReference type="InterPro" id="IPR036249">
    <property type="entry name" value="Thioredoxin-like_sf"/>
</dbReference>
<organism evidence="1 2">
    <name type="scientific">Panacagrimonas perspica</name>
    <dbReference type="NCBI Taxonomy" id="381431"/>
    <lineage>
        <taxon>Bacteria</taxon>
        <taxon>Pseudomonadati</taxon>
        <taxon>Pseudomonadota</taxon>
        <taxon>Gammaproteobacteria</taxon>
        <taxon>Nevskiales</taxon>
        <taxon>Nevskiaceae</taxon>
        <taxon>Panacagrimonas</taxon>
    </lineage>
</organism>
<protein>
    <recommendedName>
        <fullName evidence="3">Glutathione S-transferase</fullName>
    </recommendedName>
</protein>
<dbReference type="Proteomes" id="UP000295341">
    <property type="component" value="Unassembled WGS sequence"/>
</dbReference>
<evidence type="ECO:0008006" key="3">
    <source>
        <dbReference type="Google" id="ProtNLM"/>
    </source>
</evidence>
<accession>A0A4R7PES1</accession>
<evidence type="ECO:0000313" key="2">
    <source>
        <dbReference type="Proteomes" id="UP000295341"/>
    </source>
</evidence>
<dbReference type="Gene3D" id="1.20.1050.10">
    <property type="match status" value="1"/>
</dbReference>
<reference evidence="1 2" key="1">
    <citation type="submission" date="2019-03" db="EMBL/GenBank/DDBJ databases">
        <title>Genomic Encyclopedia of Type Strains, Phase IV (KMG-IV): sequencing the most valuable type-strain genomes for metagenomic binning, comparative biology and taxonomic classification.</title>
        <authorList>
            <person name="Goeker M."/>
        </authorList>
    </citation>
    <scope>NUCLEOTIDE SEQUENCE [LARGE SCALE GENOMIC DNA]</scope>
    <source>
        <strain evidence="1 2">DSM 26377</strain>
    </source>
</reference>
<dbReference type="InterPro" id="IPR036282">
    <property type="entry name" value="Glutathione-S-Trfase_C_sf"/>
</dbReference>